<evidence type="ECO:0000313" key="2">
    <source>
        <dbReference type="EnsemblMetazoa" id="GAUT003001-PA"/>
    </source>
</evidence>
<evidence type="ECO:0000313" key="3">
    <source>
        <dbReference type="Proteomes" id="UP000078200"/>
    </source>
</evidence>
<protein>
    <submittedName>
        <fullName evidence="2">Uncharacterized protein</fullName>
    </submittedName>
</protein>
<dbReference type="EnsemblMetazoa" id="GAUT003001-RA">
    <property type="protein sequence ID" value="GAUT003001-PA"/>
    <property type="gene ID" value="GAUT003001"/>
</dbReference>
<keyword evidence="1" id="KW-1133">Transmembrane helix</keyword>
<dbReference type="VEuPathDB" id="VectorBase:GAUT003001"/>
<name>A0A1A9UF94_GLOAU</name>
<sequence>MSTWQTAVRRDWEGSTLYTRVLRAVVKVERVRDLRSAALFAPIILFFCIITYKGRPANKIGIEVNAKTNRTICTTSWPENIQSLHSGGTSLLFSSSILINVIKIEGAQAELSIITLDVHAITGSVLRSPALDYPKKDNLNKLYELQPHDILKHHDLLLCNCLKPKNLLFKEFLVQKDAQSTSIRINGKIKLIDGDKDKVIEDSGKEQDDTSTVLSEECKRKSAKTGAEKRRRKIFNSIKKGQQVNNNILFYNNVSLLHLN</sequence>
<proteinExistence type="predicted"/>
<dbReference type="AlphaFoldDB" id="A0A1A9UF94"/>
<organism evidence="2 3">
    <name type="scientific">Glossina austeni</name>
    <name type="common">Savannah tsetse fly</name>
    <dbReference type="NCBI Taxonomy" id="7395"/>
    <lineage>
        <taxon>Eukaryota</taxon>
        <taxon>Metazoa</taxon>
        <taxon>Ecdysozoa</taxon>
        <taxon>Arthropoda</taxon>
        <taxon>Hexapoda</taxon>
        <taxon>Insecta</taxon>
        <taxon>Pterygota</taxon>
        <taxon>Neoptera</taxon>
        <taxon>Endopterygota</taxon>
        <taxon>Diptera</taxon>
        <taxon>Brachycera</taxon>
        <taxon>Muscomorpha</taxon>
        <taxon>Hippoboscoidea</taxon>
        <taxon>Glossinidae</taxon>
        <taxon>Glossina</taxon>
    </lineage>
</organism>
<reference evidence="2" key="1">
    <citation type="submission" date="2020-05" db="UniProtKB">
        <authorList>
            <consortium name="EnsemblMetazoa"/>
        </authorList>
    </citation>
    <scope>IDENTIFICATION</scope>
    <source>
        <strain evidence="2">TTRI</strain>
    </source>
</reference>
<dbReference type="Proteomes" id="UP000078200">
    <property type="component" value="Unassembled WGS sequence"/>
</dbReference>
<dbReference type="STRING" id="7395.A0A1A9UF94"/>
<keyword evidence="3" id="KW-1185">Reference proteome</keyword>
<keyword evidence="1" id="KW-0812">Transmembrane</keyword>
<feature type="transmembrane region" description="Helical" evidence="1">
    <location>
        <begin position="34"/>
        <end position="52"/>
    </location>
</feature>
<keyword evidence="1" id="KW-0472">Membrane</keyword>
<accession>A0A1A9UF94</accession>
<evidence type="ECO:0000256" key="1">
    <source>
        <dbReference type="SAM" id="Phobius"/>
    </source>
</evidence>